<sequence>MSKTGGKEMNFDHVNNQLSNAKRAVERAQEDRAGFVEAQAQVKLAEEELAKAKHDPSVNTEENAQQIQRATDLLRLIEETNQANNR</sequence>
<keyword evidence="3" id="KW-1185">Reference proteome</keyword>
<reference evidence="2" key="1">
    <citation type="submission" date="2022-04" db="EMBL/GenBank/DDBJ databases">
        <title>Halobacillus sp. isolated from saltern.</title>
        <authorList>
            <person name="Won M."/>
            <person name="Lee C.-M."/>
            <person name="Woen H.-Y."/>
            <person name="Kwon S.-W."/>
        </authorList>
    </citation>
    <scope>NUCLEOTIDE SEQUENCE</scope>
    <source>
        <strain evidence="2">SSHM10-5</strain>
    </source>
</reference>
<evidence type="ECO:0000313" key="3">
    <source>
        <dbReference type="Proteomes" id="UP000830326"/>
    </source>
</evidence>
<evidence type="ECO:0000313" key="2">
    <source>
        <dbReference type="EMBL" id="UOR11553.1"/>
    </source>
</evidence>
<feature type="coiled-coil region" evidence="1">
    <location>
        <begin position="11"/>
        <end position="55"/>
    </location>
</feature>
<dbReference type="Proteomes" id="UP000830326">
    <property type="component" value="Chromosome"/>
</dbReference>
<dbReference type="EMBL" id="CP095075">
    <property type="protein sequence ID" value="UOR11553.1"/>
    <property type="molecule type" value="Genomic_DNA"/>
</dbReference>
<evidence type="ECO:0008006" key="4">
    <source>
        <dbReference type="Google" id="ProtNLM"/>
    </source>
</evidence>
<evidence type="ECO:0000256" key="1">
    <source>
        <dbReference type="SAM" id="Coils"/>
    </source>
</evidence>
<name>A0ABY4HB94_9BACI</name>
<proteinExistence type="predicted"/>
<protein>
    <recommendedName>
        <fullName evidence="4">DUF3813 domain-containing protein</fullName>
    </recommendedName>
</protein>
<gene>
    <name evidence="2" type="ORF">MUO15_18535</name>
</gene>
<organism evidence="2 3">
    <name type="scientific">Halobacillus amylolyticus</name>
    <dbReference type="NCBI Taxonomy" id="2932259"/>
    <lineage>
        <taxon>Bacteria</taxon>
        <taxon>Bacillati</taxon>
        <taxon>Bacillota</taxon>
        <taxon>Bacilli</taxon>
        <taxon>Bacillales</taxon>
        <taxon>Bacillaceae</taxon>
        <taxon>Halobacillus</taxon>
    </lineage>
</organism>
<dbReference type="RefSeq" id="WP_245031659.1">
    <property type="nucleotide sequence ID" value="NZ_CP095075.1"/>
</dbReference>
<keyword evidence="1" id="KW-0175">Coiled coil</keyword>
<accession>A0ABY4HB94</accession>